<organism evidence="1 2">
    <name type="scientific">Hyella patelloides LEGE 07179</name>
    <dbReference type="NCBI Taxonomy" id="945734"/>
    <lineage>
        <taxon>Bacteria</taxon>
        <taxon>Bacillati</taxon>
        <taxon>Cyanobacteriota</taxon>
        <taxon>Cyanophyceae</taxon>
        <taxon>Pleurocapsales</taxon>
        <taxon>Hyellaceae</taxon>
        <taxon>Hyella</taxon>
    </lineage>
</organism>
<protein>
    <submittedName>
        <fullName evidence="1">Uncharacterized protein</fullName>
    </submittedName>
</protein>
<keyword evidence="2" id="KW-1185">Reference proteome</keyword>
<gene>
    <name evidence="1" type="ORF">H1P_150039</name>
</gene>
<evidence type="ECO:0000313" key="2">
    <source>
        <dbReference type="Proteomes" id="UP000320055"/>
    </source>
</evidence>
<sequence>MSRQEYFFVNHQGECSKPSWSEVKNLDSTNKPYMLVPDNNVCIHVSDFNISKKQDKTKRIKARNFKNYVFQSNITVNPTWGLLERASKPGTLNLNIEKLNDFEDAFWRQMNHYTGNQTISSISKSIDVLKFVLYPLYAYLLKIKLILLERGDSSKKNAETSLNELYDFIEEMKIYLLIPWQFAVAIFGGHNQLNKFIKPRKGQDIFQAIWGAAWDLFYLQTIHEYNGTRKIKETYPQYIFATDDERCATIGKTLKVIAAIHYGDVTYNQTLISYDFPHWRQKDSFLLEMSQEINKGILKRIVRRNNLSEKDFQLELNTIINNSSQQISELTQEIKAVAKKGFG</sequence>
<dbReference type="EMBL" id="CAACVJ010000057">
    <property type="protein sequence ID" value="VEP12475.1"/>
    <property type="molecule type" value="Genomic_DNA"/>
</dbReference>
<dbReference type="Proteomes" id="UP000320055">
    <property type="component" value="Unassembled WGS sequence"/>
</dbReference>
<evidence type="ECO:0000313" key="1">
    <source>
        <dbReference type="EMBL" id="VEP12475.1"/>
    </source>
</evidence>
<accession>A0A563VMG2</accession>
<reference evidence="1 2" key="1">
    <citation type="submission" date="2019-01" db="EMBL/GenBank/DDBJ databases">
        <authorList>
            <person name="Brito A."/>
        </authorList>
    </citation>
    <scope>NUCLEOTIDE SEQUENCE [LARGE SCALE GENOMIC DNA]</scope>
    <source>
        <strain evidence="1">1</strain>
    </source>
</reference>
<dbReference type="AlphaFoldDB" id="A0A563VMG2"/>
<proteinExistence type="predicted"/>
<name>A0A563VMG2_9CYAN</name>